<reference evidence="2 3" key="1">
    <citation type="journal article" date="2012" name="Stand. Genomic Sci.">
        <title>Complete genome sequence of Terriglobus saanensis type strain SP1PR4(T), an Acidobacteria from tundra soil.</title>
        <authorList>
            <person name="Rawat S.R."/>
            <person name="Mannisto M.K."/>
            <person name="Starovoytov V."/>
            <person name="Goodwin L."/>
            <person name="Nolan M."/>
            <person name="Hauser L."/>
            <person name="Land M."/>
            <person name="Davenport K.W."/>
            <person name="Woyke T."/>
            <person name="Haggblom M.M."/>
        </authorList>
    </citation>
    <scope>NUCLEOTIDE SEQUENCE</scope>
    <source>
        <strain evidence="3">ATCC BAA-1853 / DSM 23119 / SP1PR4</strain>
    </source>
</reference>
<proteinExistence type="predicted"/>
<dbReference type="PANTHER" id="PTHR41913">
    <property type="entry name" value="DUF1684 DOMAIN-CONTAINING PROTEIN"/>
    <property type="match status" value="1"/>
</dbReference>
<feature type="signal peptide" evidence="1">
    <location>
        <begin position="1"/>
        <end position="23"/>
    </location>
</feature>
<dbReference type="InterPro" id="IPR012467">
    <property type="entry name" value="DUF1684"/>
</dbReference>
<feature type="chain" id="PRO_5003228932" description="DUF1684 domain-containing protein" evidence="1">
    <location>
        <begin position="24"/>
        <end position="301"/>
    </location>
</feature>
<dbReference type="Pfam" id="PF07920">
    <property type="entry name" value="DUF1684"/>
    <property type="match status" value="1"/>
</dbReference>
<evidence type="ECO:0000256" key="1">
    <source>
        <dbReference type="SAM" id="SignalP"/>
    </source>
</evidence>
<dbReference type="eggNOG" id="COG3358">
    <property type="taxonomic scope" value="Bacteria"/>
</dbReference>
<dbReference type="PANTHER" id="PTHR41913:SF1">
    <property type="entry name" value="DUF1684 DOMAIN-CONTAINING PROTEIN"/>
    <property type="match status" value="1"/>
</dbReference>
<dbReference type="RefSeq" id="WP_013570393.1">
    <property type="nucleotide sequence ID" value="NC_014963.1"/>
</dbReference>
<dbReference type="STRING" id="401053.AciPR4_3914"/>
<dbReference type="KEGG" id="tsa:AciPR4_3914"/>
<dbReference type="EMBL" id="CP002467">
    <property type="protein sequence ID" value="ADV84663.1"/>
    <property type="molecule type" value="Genomic_DNA"/>
</dbReference>
<dbReference type="Proteomes" id="UP000006844">
    <property type="component" value="Chromosome"/>
</dbReference>
<evidence type="ECO:0000313" key="2">
    <source>
        <dbReference type="EMBL" id="ADV84663.1"/>
    </source>
</evidence>
<evidence type="ECO:0000313" key="3">
    <source>
        <dbReference type="Proteomes" id="UP000006844"/>
    </source>
</evidence>
<gene>
    <name evidence="2" type="ordered locus">AciPR4_3914</name>
</gene>
<dbReference type="HOGENOM" id="CLU_093051_0_0_0"/>
<keyword evidence="3" id="KW-1185">Reference proteome</keyword>
<accession>E8V2W6</accession>
<protein>
    <recommendedName>
        <fullName evidence="4">DUF1684 domain-containing protein</fullName>
    </recommendedName>
</protein>
<dbReference type="AlphaFoldDB" id="E8V2W6"/>
<keyword evidence="1" id="KW-0732">Signal</keyword>
<evidence type="ECO:0008006" key="4">
    <source>
        <dbReference type="Google" id="ProtNLM"/>
    </source>
</evidence>
<sequence>MKKRPPNVLILVLALFAQGAVLATAQTASAPNYLQERSQRAKALTQPYGWFSLIALEWIKPGLNTIGSAKDNSIVLPKAPAHLMTLNQTGGKVELIAADKSLTVAGTRPELHGAHPVISADEGDKSAMAVGALHMWAINRGDKRYLRVKDSEAPTLKQFHGLRWYAPQPQYRVTARWIPYSGPHTLQVINKLGQKTPTKVPGYVEFEIDGKKQKLVPMEASPEELFFVFRDMTFLKTTDGGRFLTTAGPSAGLNKPGTVVLDFNSAVNPPCAYSPFATCPLASPENRLPVSIPAGEKRYED</sequence>
<dbReference type="OrthoDB" id="5493262at2"/>
<name>E8V2W6_TERSS</name>
<organism evidence="2 3">
    <name type="scientific">Terriglobus saanensis (strain ATCC BAA-1853 / DSM 23119 / SP1PR4)</name>
    <dbReference type="NCBI Taxonomy" id="401053"/>
    <lineage>
        <taxon>Bacteria</taxon>
        <taxon>Pseudomonadati</taxon>
        <taxon>Acidobacteriota</taxon>
        <taxon>Terriglobia</taxon>
        <taxon>Terriglobales</taxon>
        <taxon>Acidobacteriaceae</taxon>
        <taxon>Terriglobus</taxon>
    </lineage>
</organism>